<keyword evidence="7 8" id="KW-0998">Cell outer membrane</keyword>
<dbReference type="Gene3D" id="2.60.40.1120">
    <property type="entry name" value="Carboxypeptidase-like, regulatory domain"/>
    <property type="match status" value="1"/>
</dbReference>
<reference evidence="14" key="1">
    <citation type="submission" date="2017-04" db="EMBL/GenBank/DDBJ databases">
        <title>Function of individual gut microbiota members based on whole genome sequencing of pure cultures obtained from chicken caecum.</title>
        <authorList>
            <person name="Medvecky M."/>
            <person name="Cejkova D."/>
            <person name="Polansky O."/>
            <person name="Karasova D."/>
            <person name="Kubasova T."/>
            <person name="Cizek A."/>
            <person name="Rychlik I."/>
        </authorList>
    </citation>
    <scope>NUCLEOTIDE SEQUENCE [LARGE SCALE GENOMIC DNA]</scope>
    <source>
        <strain evidence="14">An43</strain>
    </source>
</reference>
<dbReference type="InterPro" id="IPR023996">
    <property type="entry name" value="TonB-dep_OMP_SusC/RagA"/>
</dbReference>
<evidence type="ECO:0000256" key="7">
    <source>
        <dbReference type="ARBA" id="ARBA00023237"/>
    </source>
</evidence>
<dbReference type="InterPro" id="IPR012910">
    <property type="entry name" value="Plug_dom"/>
</dbReference>
<evidence type="ECO:0000256" key="3">
    <source>
        <dbReference type="ARBA" id="ARBA00022452"/>
    </source>
</evidence>
<dbReference type="Pfam" id="PF07715">
    <property type="entry name" value="Plug"/>
    <property type="match status" value="1"/>
</dbReference>
<evidence type="ECO:0000259" key="10">
    <source>
        <dbReference type="Pfam" id="PF00593"/>
    </source>
</evidence>
<dbReference type="FunFam" id="2.170.130.10:FF:000009">
    <property type="entry name" value="SusC/RagA family TonB-linked outer membrane protein"/>
    <property type="match status" value="1"/>
</dbReference>
<keyword evidence="4 8" id="KW-0812">Transmembrane</keyword>
<evidence type="ECO:0000256" key="9">
    <source>
        <dbReference type="RuleBase" id="RU003357"/>
    </source>
</evidence>
<feature type="domain" description="TonB-dependent receptor plug" evidence="11">
    <location>
        <begin position="126"/>
        <end position="231"/>
    </location>
</feature>
<keyword evidence="6 8" id="KW-0472">Membrane</keyword>
<evidence type="ECO:0000313" key="13">
    <source>
        <dbReference type="EMBL" id="RGT32782.1"/>
    </source>
</evidence>
<dbReference type="NCBIfam" id="TIGR04056">
    <property type="entry name" value="OMP_RagA_SusC"/>
    <property type="match status" value="1"/>
</dbReference>
<evidence type="ECO:0000256" key="2">
    <source>
        <dbReference type="ARBA" id="ARBA00022448"/>
    </source>
</evidence>
<sequence>MDEVLDLALKGTGLSFSINGRNINIIKSAALSQNSRKITGTVIDSNNIPIIGASVLIKGTANGVITDVDGNFILNDVASDAVIVVSYVGYQTLEQVVKGKYLRVVLKEDTKLLDEIVVIGYGISKKSDITGAVASVKGDVLAKQPVGDVGTALQGRIAGVSITSQSGSPGATPTIRIRGIGTVNDSEPLYVVDGMPVSNISYLNPNDITSLEVLKDASASAIYGSRGANGVILITTKTGEVGKTIVNFNGYYGVQTAINNLNLLSGPEWYDFQMKINETRTSPIDLSKVDRNVSTDWIDEITRTAAVQNYYVDMSGGQGGLTYTASAGYFSQEGTIQGTDYERLSLRLNAANKINNIFTIGTNLSASLSTRHTILEGDEAFSIMSTALKMEPVVPVKQDDGSWGYSSYADIYNPVAAIEYTNTKRKSLDLVGSIYGLANIAKGLSFKTSFGVDIRRMDDYDFIPKYDVSPSQKTAESTVSRGNINYLNWLWENILTYDKVFKGKHDLKVMAGYTLESTRNESFSASKNGVPGSSSNLQYIDAAQNANSAIANGIAWESSMLSFLGRINYGYDDRYLATASFRVDGSSKFGKDNRFATFPSFSLAWKLSNEKFFKNLNAHWIDMIKIRGGWGQIGNQNIGNYLYQNILTSARQYQYLYGNPEEVYQGVTAISVANPNIKWETTESTNIGLDITLFKSLTLTADYYSKTTKDMLLTEPIPAHLGFESGPVTNVGSVRNRGFEFSAQWQGKLAKDLFMTVGGNIATVNNKVLSLGTGDALVGGSVYSRGNATKTQVGSAIGEFWGYKTGGLVQTEEQLAEVKKIQPNAGLGDFVFLDLDSFAADGKTLTGKSDGKLDEADKTFIGSPIPDFTYGLNISLTYKNFDFAAFFEGVYGNEIFNANRAYTYSTGTTFQKNRAVLNAWTPENRNTNIPRINGDDNNDNMRISDFYVEDGSYFRLKNIQLGYTFPKQLIQKIKIQNLRIYISGQNLFTITDYSGADPEIGQLSSTDYLSRGFDYGTYPQSRTITGGLSLTF</sequence>
<evidence type="ECO:0000259" key="11">
    <source>
        <dbReference type="Pfam" id="PF07715"/>
    </source>
</evidence>
<reference evidence="12" key="2">
    <citation type="journal article" date="2018" name="BMC Genomics">
        <title>Whole genome sequencing and function prediction of 133 gut anaerobes isolated from chicken caecum in pure cultures.</title>
        <authorList>
            <person name="Medvecky M."/>
            <person name="Cejkova D."/>
            <person name="Polansky O."/>
            <person name="Karasova D."/>
            <person name="Kubasova T."/>
            <person name="Cizek A."/>
            <person name="Rychlik I."/>
        </authorList>
    </citation>
    <scope>NUCLEOTIDE SEQUENCE</scope>
    <source>
        <strain evidence="12">An43</strain>
    </source>
</reference>
<keyword evidence="13" id="KW-0675">Receptor</keyword>
<dbReference type="EMBL" id="QRWP01000007">
    <property type="protein sequence ID" value="RGT32782.1"/>
    <property type="molecule type" value="Genomic_DNA"/>
</dbReference>
<comment type="subcellular location">
    <subcellularLocation>
        <location evidence="1 8">Cell outer membrane</location>
        <topology evidence="1 8">Multi-pass membrane protein</topology>
    </subcellularLocation>
</comment>
<keyword evidence="2 8" id="KW-0813">Transport</keyword>
<dbReference type="Gene3D" id="2.40.170.20">
    <property type="entry name" value="TonB-dependent receptor, beta-barrel domain"/>
    <property type="match status" value="1"/>
</dbReference>
<organism evidence="12 14">
    <name type="scientific">Bacteroides clarus</name>
    <dbReference type="NCBI Taxonomy" id="626929"/>
    <lineage>
        <taxon>Bacteria</taxon>
        <taxon>Pseudomonadati</taxon>
        <taxon>Bacteroidota</taxon>
        <taxon>Bacteroidia</taxon>
        <taxon>Bacteroidales</taxon>
        <taxon>Bacteroidaceae</taxon>
        <taxon>Bacteroides</taxon>
    </lineage>
</organism>
<evidence type="ECO:0000256" key="5">
    <source>
        <dbReference type="ARBA" id="ARBA00023077"/>
    </source>
</evidence>
<name>A0A1Y3Z315_9BACE</name>
<dbReference type="Gene3D" id="2.170.130.10">
    <property type="entry name" value="TonB-dependent receptor, plug domain"/>
    <property type="match status" value="1"/>
</dbReference>
<dbReference type="InterPro" id="IPR000531">
    <property type="entry name" value="Beta-barrel_TonB"/>
</dbReference>
<dbReference type="InterPro" id="IPR037066">
    <property type="entry name" value="Plug_dom_sf"/>
</dbReference>
<evidence type="ECO:0000256" key="1">
    <source>
        <dbReference type="ARBA" id="ARBA00004571"/>
    </source>
</evidence>
<feature type="domain" description="TonB-dependent receptor-like beta-barrel" evidence="10">
    <location>
        <begin position="511"/>
        <end position="987"/>
    </location>
</feature>
<comment type="caution">
    <text evidence="12">The sequence shown here is derived from an EMBL/GenBank/DDBJ whole genome shotgun (WGS) entry which is preliminary data.</text>
</comment>
<proteinExistence type="inferred from homology"/>
<comment type="similarity">
    <text evidence="8 9">Belongs to the TonB-dependent receptor family.</text>
</comment>
<evidence type="ECO:0000313" key="12">
    <source>
        <dbReference type="EMBL" id="OUO00931.1"/>
    </source>
</evidence>
<evidence type="ECO:0000256" key="4">
    <source>
        <dbReference type="ARBA" id="ARBA00022692"/>
    </source>
</evidence>
<protein>
    <submittedName>
        <fullName evidence="13">TonB-dependent receptor</fullName>
    </submittedName>
</protein>
<dbReference type="AlphaFoldDB" id="A0A1Y3Z315"/>
<reference evidence="13 15" key="3">
    <citation type="submission" date="2018-08" db="EMBL/GenBank/DDBJ databases">
        <title>A genome reference for cultivated species of the human gut microbiota.</title>
        <authorList>
            <person name="Zou Y."/>
            <person name="Xue W."/>
            <person name="Luo G."/>
        </authorList>
    </citation>
    <scope>NUCLEOTIDE SEQUENCE [LARGE SCALE GENOMIC DNA]</scope>
    <source>
        <strain evidence="13 15">AF19-1AC</strain>
    </source>
</reference>
<dbReference type="InterPro" id="IPR023997">
    <property type="entry name" value="TonB-dep_OMP_SusC/RagA_CS"/>
</dbReference>
<dbReference type="Pfam" id="PF13715">
    <property type="entry name" value="CarbopepD_reg_2"/>
    <property type="match status" value="1"/>
</dbReference>
<accession>A0A1Y3Z315</accession>
<dbReference type="PROSITE" id="PS52016">
    <property type="entry name" value="TONB_DEPENDENT_REC_3"/>
    <property type="match status" value="1"/>
</dbReference>
<keyword evidence="5 9" id="KW-0798">TonB box</keyword>
<evidence type="ECO:0000256" key="8">
    <source>
        <dbReference type="PROSITE-ProRule" id="PRU01360"/>
    </source>
</evidence>
<dbReference type="NCBIfam" id="TIGR04057">
    <property type="entry name" value="SusC_RagA_signa"/>
    <property type="match status" value="1"/>
</dbReference>
<dbReference type="EMBL" id="NFII01000008">
    <property type="protein sequence ID" value="OUO00931.1"/>
    <property type="molecule type" value="Genomic_DNA"/>
</dbReference>
<dbReference type="SUPFAM" id="SSF49464">
    <property type="entry name" value="Carboxypeptidase regulatory domain-like"/>
    <property type="match status" value="1"/>
</dbReference>
<dbReference type="SUPFAM" id="SSF56935">
    <property type="entry name" value="Porins"/>
    <property type="match status" value="1"/>
</dbReference>
<keyword evidence="3 8" id="KW-1134">Transmembrane beta strand</keyword>
<dbReference type="Proteomes" id="UP000195386">
    <property type="component" value="Unassembled WGS sequence"/>
</dbReference>
<dbReference type="Proteomes" id="UP000285159">
    <property type="component" value="Unassembled WGS sequence"/>
</dbReference>
<evidence type="ECO:0000313" key="14">
    <source>
        <dbReference type="Proteomes" id="UP000195386"/>
    </source>
</evidence>
<gene>
    <name evidence="12" type="ORF">B5F97_09835</name>
    <name evidence="13" type="ORF">DWX38_09410</name>
</gene>
<dbReference type="InterPro" id="IPR039426">
    <property type="entry name" value="TonB-dep_rcpt-like"/>
</dbReference>
<dbReference type="InterPro" id="IPR036942">
    <property type="entry name" value="Beta-barrel_TonB_sf"/>
</dbReference>
<evidence type="ECO:0000256" key="6">
    <source>
        <dbReference type="ARBA" id="ARBA00023136"/>
    </source>
</evidence>
<dbReference type="GO" id="GO:0009279">
    <property type="term" value="C:cell outer membrane"/>
    <property type="evidence" value="ECO:0007669"/>
    <property type="project" value="UniProtKB-SubCell"/>
</dbReference>
<dbReference type="Pfam" id="PF00593">
    <property type="entry name" value="TonB_dep_Rec_b-barrel"/>
    <property type="match status" value="1"/>
</dbReference>
<dbReference type="InterPro" id="IPR008969">
    <property type="entry name" value="CarboxyPept-like_regulatory"/>
</dbReference>
<evidence type="ECO:0000313" key="15">
    <source>
        <dbReference type="Proteomes" id="UP000285159"/>
    </source>
</evidence>